<proteinExistence type="predicted"/>
<name>A0A1S8B0P7_9EURY</name>
<gene>
    <name evidence="8" type="ORF">A6E15_02065</name>
</gene>
<dbReference type="Gene3D" id="1.20.1540.10">
    <property type="entry name" value="Rhomboid-like"/>
    <property type="match status" value="1"/>
</dbReference>
<keyword evidence="4 6" id="KW-0472">Membrane</keyword>
<keyword evidence="2 6" id="KW-0812">Transmembrane</keyword>
<keyword evidence="3 6" id="KW-1133">Transmembrane helix</keyword>
<dbReference type="PANTHER" id="PTHR43066">
    <property type="entry name" value="RHOMBOID-RELATED PROTEIN"/>
    <property type="match status" value="1"/>
</dbReference>
<dbReference type="AlphaFoldDB" id="A0A1S8B0P7"/>
<evidence type="ECO:0000256" key="1">
    <source>
        <dbReference type="ARBA" id="ARBA00004141"/>
    </source>
</evidence>
<feature type="region of interest" description="Disordered" evidence="5">
    <location>
        <begin position="1"/>
        <end position="26"/>
    </location>
</feature>
<dbReference type="GO" id="GO:0016020">
    <property type="term" value="C:membrane"/>
    <property type="evidence" value="ECO:0007669"/>
    <property type="project" value="UniProtKB-SubCell"/>
</dbReference>
<evidence type="ECO:0000256" key="5">
    <source>
        <dbReference type="SAM" id="MobiDB-lite"/>
    </source>
</evidence>
<feature type="domain" description="Peptidase S54 rhomboid" evidence="7">
    <location>
        <begin position="69"/>
        <end position="216"/>
    </location>
</feature>
<comment type="subcellular location">
    <subcellularLocation>
        <location evidence="1">Membrane</location>
        <topology evidence="1">Multi-pass membrane protein</topology>
    </subcellularLocation>
</comment>
<feature type="compositionally biased region" description="Polar residues" evidence="5">
    <location>
        <begin position="8"/>
        <end position="19"/>
    </location>
</feature>
<feature type="transmembrane region" description="Helical" evidence="6">
    <location>
        <begin position="174"/>
        <end position="195"/>
    </location>
</feature>
<dbReference type="Proteomes" id="UP000189370">
    <property type="component" value="Unassembled WGS sequence"/>
</dbReference>
<feature type="transmembrane region" description="Helical" evidence="6">
    <location>
        <begin position="35"/>
        <end position="61"/>
    </location>
</feature>
<feature type="transmembrane region" description="Helical" evidence="6">
    <location>
        <begin position="143"/>
        <end position="162"/>
    </location>
</feature>
<dbReference type="STRING" id="301967.A6E15_02065"/>
<evidence type="ECO:0000313" key="9">
    <source>
        <dbReference type="Proteomes" id="UP000189370"/>
    </source>
</evidence>
<organism evidence="8 9">
    <name type="scientific">Natrinema saccharevitans</name>
    <dbReference type="NCBI Taxonomy" id="301967"/>
    <lineage>
        <taxon>Archaea</taxon>
        <taxon>Methanobacteriati</taxon>
        <taxon>Methanobacteriota</taxon>
        <taxon>Stenosarchaea group</taxon>
        <taxon>Halobacteria</taxon>
        <taxon>Halobacteriales</taxon>
        <taxon>Natrialbaceae</taxon>
        <taxon>Natrinema</taxon>
    </lineage>
</organism>
<keyword evidence="8" id="KW-0645">Protease</keyword>
<feature type="transmembrane region" description="Helical" evidence="6">
    <location>
        <begin position="201"/>
        <end position="221"/>
    </location>
</feature>
<evidence type="ECO:0000256" key="3">
    <source>
        <dbReference type="ARBA" id="ARBA00022989"/>
    </source>
</evidence>
<dbReference type="GO" id="GO:0004252">
    <property type="term" value="F:serine-type endopeptidase activity"/>
    <property type="evidence" value="ECO:0007669"/>
    <property type="project" value="InterPro"/>
</dbReference>
<evidence type="ECO:0000313" key="8">
    <source>
        <dbReference type="EMBL" id="OLZ42605.1"/>
    </source>
</evidence>
<accession>A0A1S8B0P7</accession>
<evidence type="ECO:0000256" key="2">
    <source>
        <dbReference type="ARBA" id="ARBA00022692"/>
    </source>
</evidence>
<keyword evidence="9" id="KW-1185">Reference proteome</keyword>
<keyword evidence="8" id="KW-0378">Hydrolase</keyword>
<dbReference type="RefSeq" id="WP_076148145.1">
    <property type="nucleotide sequence ID" value="NZ_LWLN01000001.1"/>
</dbReference>
<dbReference type="SUPFAM" id="SSF144091">
    <property type="entry name" value="Rhomboid-like"/>
    <property type="match status" value="1"/>
</dbReference>
<reference evidence="9" key="1">
    <citation type="submission" date="2016-04" db="EMBL/GenBank/DDBJ databases">
        <authorList>
            <person name="Chen S.-C."/>
            <person name="Lai M.-C."/>
        </authorList>
    </citation>
    <scope>NUCLEOTIDE SEQUENCE [LARGE SCALE GENOMIC DNA]</scope>
    <source>
        <strain evidence="9">AB14</strain>
    </source>
</reference>
<dbReference type="Pfam" id="PF01694">
    <property type="entry name" value="Rhomboid"/>
    <property type="match status" value="1"/>
</dbReference>
<feature type="transmembrane region" description="Helical" evidence="6">
    <location>
        <begin position="81"/>
        <end position="99"/>
    </location>
</feature>
<dbReference type="PANTHER" id="PTHR43066:SF11">
    <property type="entry name" value="PEPTIDASE S54 RHOMBOID DOMAIN-CONTAINING PROTEIN"/>
    <property type="match status" value="1"/>
</dbReference>
<dbReference type="InterPro" id="IPR035952">
    <property type="entry name" value="Rhomboid-like_sf"/>
</dbReference>
<evidence type="ECO:0000256" key="6">
    <source>
        <dbReference type="SAM" id="Phobius"/>
    </source>
</evidence>
<dbReference type="GO" id="GO:0006508">
    <property type="term" value="P:proteolysis"/>
    <property type="evidence" value="ECO:0007669"/>
    <property type="project" value="UniProtKB-KW"/>
</dbReference>
<dbReference type="EMBL" id="LWLN01000001">
    <property type="protein sequence ID" value="OLZ42605.1"/>
    <property type="molecule type" value="Genomic_DNA"/>
</dbReference>
<dbReference type="OrthoDB" id="169619at2157"/>
<evidence type="ECO:0000259" key="7">
    <source>
        <dbReference type="Pfam" id="PF01694"/>
    </source>
</evidence>
<feature type="transmembrane region" description="Helical" evidence="6">
    <location>
        <begin position="111"/>
        <end position="131"/>
    </location>
</feature>
<protein>
    <submittedName>
        <fullName evidence="8">Rhomboid family intramembrane serine protease</fullName>
    </submittedName>
</protein>
<comment type="caution">
    <text evidence="8">The sequence shown here is derived from an EMBL/GenBank/DDBJ whole genome shotgun (WGS) entry which is preliminary data.</text>
</comment>
<evidence type="ECO:0000256" key="4">
    <source>
        <dbReference type="ARBA" id="ARBA00023136"/>
    </source>
</evidence>
<sequence length="231" mass="23375">MKRRSRSRSQVGTYLQADSGTDESGPRSSSAVLEVLVVFVLVFVVQGLTALVGVMGTFFVLGPPLTANPWTIVTSVYAHDGLGHLVSNGLALLVFGWPVARATTRARFHAFVAVTGAVAGTAQIVLTRLLASVPLVPVAPSPGVLGASGAVFALLGYLLASNRLSSGLGSIVDVPPWLSALVVVGLAVAVTAATASPGVALLAHFTGFVVGAVAGRARVLAVGAGRDSARV</sequence>
<dbReference type="InterPro" id="IPR022764">
    <property type="entry name" value="Peptidase_S54_rhomboid_dom"/>
</dbReference>